<dbReference type="Proteomes" id="UP000326061">
    <property type="component" value="Chromosome"/>
</dbReference>
<evidence type="ECO:0000313" key="2">
    <source>
        <dbReference type="EMBL" id="QFR42870.1"/>
    </source>
</evidence>
<dbReference type="AlphaFoldDB" id="A0AAJ4A2V7"/>
<keyword evidence="1" id="KW-1133">Transmembrane helix</keyword>
<gene>
    <name evidence="2" type="ORF">FJR47_02675</name>
</gene>
<feature type="transmembrane region" description="Helical" evidence="1">
    <location>
        <begin position="34"/>
        <end position="53"/>
    </location>
</feature>
<sequence length="67" mass="7558">MKRFLLKSLLIIITFFVGMTIFSIMRVSGQFGVLPMWIVAAGMFAAIGAIWKYQPKSSKEISLDKDD</sequence>
<accession>A0AAJ4A2V7</accession>
<keyword evidence="1" id="KW-0812">Transmembrane</keyword>
<reference evidence="3" key="1">
    <citation type="submission" date="2019-06" db="EMBL/GenBank/DDBJ databases">
        <title>Sulfurimonas gotlandica sp. nov., a chemoautotrophic and psychrotolerant epsilonproteobacterium isolated from a pelagic redoxcline, and an emended description of the genus Sulfurimonas.</title>
        <authorList>
            <person name="Wang S."/>
            <person name="Jiang L."/>
            <person name="Shao Z."/>
        </authorList>
    </citation>
    <scope>NUCLEOTIDE SEQUENCE [LARGE SCALE GENOMIC DNA]</scope>
    <source>
        <strain evidence="3">1-1N</strain>
    </source>
</reference>
<feature type="transmembrane region" description="Helical" evidence="1">
    <location>
        <begin position="9"/>
        <end position="28"/>
    </location>
</feature>
<evidence type="ECO:0000256" key="1">
    <source>
        <dbReference type="SAM" id="Phobius"/>
    </source>
</evidence>
<dbReference type="EMBL" id="CP041166">
    <property type="protein sequence ID" value="QFR42870.1"/>
    <property type="molecule type" value="Genomic_DNA"/>
</dbReference>
<keyword evidence="1" id="KW-0472">Membrane</keyword>
<keyword evidence="3" id="KW-1185">Reference proteome</keyword>
<dbReference type="KEGG" id="suln:FJR47_02675"/>
<evidence type="ECO:0000313" key="3">
    <source>
        <dbReference type="Proteomes" id="UP000326061"/>
    </source>
</evidence>
<dbReference type="RefSeq" id="WP_152298933.1">
    <property type="nucleotide sequence ID" value="NZ_CP041166.1"/>
</dbReference>
<organism evidence="2 3">
    <name type="scientific">Sulfurimonas xiamenensis</name>
    <dbReference type="NCBI Taxonomy" id="2590021"/>
    <lineage>
        <taxon>Bacteria</taxon>
        <taxon>Pseudomonadati</taxon>
        <taxon>Campylobacterota</taxon>
        <taxon>Epsilonproteobacteria</taxon>
        <taxon>Campylobacterales</taxon>
        <taxon>Sulfurimonadaceae</taxon>
        <taxon>Sulfurimonas</taxon>
    </lineage>
</organism>
<protein>
    <submittedName>
        <fullName evidence="2">Uncharacterized protein</fullName>
    </submittedName>
</protein>
<name>A0AAJ4A2V7_9BACT</name>
<proteinExistence type="predicted"/>